<dbReference type="OrthoDB" id="6997572at2"/>
<accession>S2L7C3</accession>
<dbReference type="RefSeq" id="WP_016415832.1">
    <property type="nucleotide sequence ID" value="NZ_AUAB01000021.1"/>
</dbReference>
<gene>
    <name evidence="1" type="ORF">L861_19435</name>
</gene>
<dbReference type="AlphaFoldDB" id="S2L7C3"/>
<name>S2L7C3_LITA3</name>
<dbReference type="PATRIC" id="fig|1121939.11.peg.1335"/>
<comment type="caution">
    <text evidence="1">The sequence shown here is derived from an EMBL/GenBank/DDBJ whole genome shotgun (WGS) entry which is preliminary data.</text>
</comment>
<organism evidence="1 2">
    <name type="scientific">Litchfieldella anticariensis (strain DSM 16096 / CECT 5854 / CIP 108499 / LMG 22089 / FP35)</name>
    <name type="common">Halomonas anticariensis</name>
    <dbReference type="NCBI Taxonomy" id="1121939"/>
    <lineage>
        <taxon>Bacteria</taxon>
        <taxon>Pseudomonadati</taxon>
        <taxon>Pseudomonadota</taxon>
        <taxon>Gammaproteobacteria</taxon>
        <taxon>Oceanospirillales</taxon>
        <taxon>Halomonadaceae</taxon>
        <taxon>Litchfieldella</taxon>
    </lineage>
</organism>
<evidence type="ECO:0008006" key="3">
    <source>
        <dbReference type="Google" id="ProtNLM"/>
    </source>
</evidence>
<evidence type="ECO:0000313" key="2">
    <source>
        <dbReference type="Proteomes" id="UP000014463"/>
    </source>
</evidence>
<reference evidence="1 2" key="1">
    <citation type="journal article" date="2013" name="Genome Announc.">
        <title>Draft genome sequence of the moderately halophilic gammaproteobacterium Halomonas anticariensis FP35.</title>
        <authorList>
            <person name="Tahrioui A."/>
            <person name="Quesada E."/>
            <person name="Llamas I."/>
        </authorList>
    </citation>
    <scope>NUCLEOTIDE SEQUENCE [LARGE SCALE GENOMIC DNA]</scope>
    <source>
        <strain evidence="2">DSM 16096 / CECT 5854 / LMG 22089 / FP35</strain>
    </source>
</reference>
<sequence length="367" mass="42151">MDDWRLPTANGRGINRRLSGSILACLTLLAGCDRESPGDALLVDYQHRLADALDTERPPSEQPANIGAFPDQDERLFDIPETRESLLDIYALRECQITSLIAKRNNQLGRVATPSQRWLYELELWQRLYQCWHSEVPESLAARDRQRLHRLLETKTEQLPRASWNALFASSEWVDNFSRASAPLAPDEQIPLDESLAALNYLRLGAEHQFDPNWRVDSSTLESHLQTLQREPLTARILRSLMLISLRLKEANTMLNTSLDVSGCLEDQTDVNIAPLRGDLQQHYRTEIHPYLEKLRYTARTWLEAVNALLKAHDVSRPAVADYQYAWLSLDNPQAPWPRFQQAIQTHSQYWRHIKQECDPSLKDGGA</sequence>
<dbReference type="STRING" id="1121939.L861_19435"/>
<dbReference type="EMBL" id="ASTJ01000012">
    <property type="protein sequence ID" value="EPC03709.1"/>
    <property type="molecule type" value="Genomic_DNA"/>
</dbReference>
<dbReference type="InterPro" id="IPR021431">
    <property type="entry name" value="DUF3080"/>
</dbReference>
<dbReference type="Pfam" id="PF11279">
    <property type="entry name" value="DUF3080"/>
    <property type="match status" value="1"/>
</dbReference>
<keyword evidence="2" id="KW-1185">Reference proteome</keyword>
<proteinExistence type="predicted"/>
<evidence type="ECO:0000313" key="1">
    <source>
        <dbReference type="EMBL" id="EPC03709.1"/>
    </source>
</evidence>
<dbReference type="PROSITE" id="PS51257">
    <property type="entry name" value="PROKAR_LIPOPROTEIN"/>
    <property type="match status" value="1"/>
</dbReference>
<dbReference type="eggNOG" id="ENOG502ZCJH">
    <property type="taxonomic scope" value="Bacteria"/>
</dbReference>
<dbReference type="Proteomes" id="UP000014463">
    <property type="component" value="Unassembled WGS sequence"/>
</dbReference>
<protein>
    <recommendedName>
        <fullName evidence="3">DUF3080 domain-containing protein</fullName>
    </recommendedName>
</protein>